<sequence length="431" mass="44216">MPFAPREEERGAPTGDFEQELGAVLRRTGGTLGPSDRAVLVEGGLARGRRRVVLRRVATGGTVLALAAAGLVGGYAGGLLGGSGGERGRVAAENPVPLPSQDGAVSARRMVDTLTALLPEGEVTRQSGRGSGSGPGGSAPTASVVHDDGRGAALIQVGLGRTGLADGTAEQLLTCPAKAYTAVDDCRESTLGNGSRAMVVEGYVYGRDRGARQWRATVVTPSGAVIDVSEYNAPEEKGAEATREDPPLSSEALLALASDPSWLPVAADYLADLADQGPPPDAGEEPRPPAGPSAGEVLTTLKGLLPEGAAVVEEGGDSGFGYVVVDDGRGGSLVQINVQSGMEDLRGHLSDGETLPDGTLVSERQEEDPDRKGGRGTVGWTVDTLRPDGFRVVVMAFNAPGQGQDAVRPTPALTMEQLRALALDPAWHTLG</sequence>
<evidence type="ECO:0000313" key="3">
    <source>
        <dbReference type="EMBL" id="GAA4781876.1"/>
    </source>
</evidence>
<accession>A0ABP9AKF1</accession>
<keyword evidence="4" id="KW-1185">Reference proteome</keyword>
<proteinExistence type="predicted"/>
<dbReference type="EMBL" id="BAABJV010000008">
    <property type="protein sequence ID" value="GAA4781876.1"/>
    <property type="molecule type" value="Genomic_DNA"/>
</dbReference>
<evidence type="ECO:0008006" key="5">
    <source>
        <dbReference type="Google" id="ProtNLM"/>
    </source>
</evidence>
<dbReference type="RefSeq" id="WP_345614332.1">
    <property type="nucleotide sequence ID" value="NZ_BAABJV010000008.1"/>
</dbReference>
<organism evidence="3 4">
    <name type="scientific">Streptomyces sanyensis</name>
    <dbReference type="NCBI Taxonomy" id="568869"/>
    <lineage>
        <taxon>Bacteria</taxon>
        <taxon>Bacillati</taxon>
        <taxon>Actinomycetota</taxon>
        <taxon>Actinomycetes</taxon>
        <taxon>Kitasatosporales</taxon>
        <taxon>Streptomycetaceae</taxon>
        <taxon>Streptomyces</taxon>
    </lineage>
</organism>
<name>A0ABP9AKF1_9ACTN</name>
<evidence type="ECO:0000256" key="2">
    <source>
        <dbReference type="SAM" id="Phobius"/>
    </source>
</evidence>
<feature type="region of interest" description="Disordered" evidence="1">
    <location>
        <begin position="272"/>
        <end position="296"/>
    </location>
</feature>
<gene>
    <name evidence="3" type="ORF">GCM10023329_34410</name>
</gene>
<keyword evidence="2" id="KW-1133">Transmembrane helix</keyword>
<comment type="caution">
    <text evidence="3">The sequence shown here is derived from an EMBL/GenBank/DDBJ whole genome shotgun (WGS) entry which is preliminary data.</text>
</comment>
<feature type="region of interest" description="Disordered" evidence="1">
    <location>
        <begin position="117"/>
        <end position="145"/>
    </location>
</feature>
<protein>
    <recommendedName>
        <fullName evidence="5">LigA protein</fullName>
    </recommendedName>
</protein>
<reference evidence="4" key="1">
    <citation type="journal article" date="2019" name="Int. J. Syst. Evol. Microbiol.">
        <title>The Global Catalogue of Microorganisms (GCM) 10K type strain sequencing project: providing services to taxonomists for standard genome sequencing and annotation.</title>
        <authorList>
            <consortium name="The Broad Institute Genomics Platform"/>
            <consortium name="The Broad Institute Genome Sequencing Center for Infectious Disease"/>
            <person name="Wu L."/>
            <person name="Ma J."/>
        </authorList>
    </citation>
    <scope>NUCLEOTIDE SEQUENCE [LARGE SCALE GENOMIC DNA]</scope>
    <source>
        <strain evidence="4">JCM 18324</strain>
    </source>
</reference>
<keyword evidence="2" id="KW-0812">Transmembrane</keyword>
<evidence type="ECO:0000256" key="1">
    <source>
        <dbReference type="SAM" id="MobiDB-lite"/>
    </source>
</evidence>
<feature type="region of interest" description="Disordered" evidence="1">
    <location>
        <begin position="346"/>
        <end position="380"/>
    </location>
</feature>
<keyword evidence="2" id="KW-0472">Membrane</keyword>
<feature type="transmembrane region" description="Helical" evidence="2">
    <location>
        <begin position="57"/>
        <end position="80"/>
    </location>
</feature>
<evidence type="ECO:0000313" key="4">
    <source>
        <dbReference type="Proteomes" id="UP001501147"/>
    </source>
</evidence>
<dbReference type="Proteomes" id="UP001501147">
    <property type="component" value="Unassembled WGS sequence"/>
</dbReference>